<organism evidence="1 2">
    <name type="scientific">Selenomonas infelix ATCC 43532</name>
    <dbReference type="NCBI Taxonomy" id="679201"/>
    <lineage>
        <taxon>Bacteria</taxon>
        <taxon>Bacillati</taxon>
        <taxon>Bacillota</taxon>
        <taxon>Negativicutes</taxon>
        <taxon>Selenomonadales</taxon>
        <taxon>Selenomonadaceae</taxon>
        <taxon>Selenomonas</taxon>
    </lineage>
</organism>
<gene>
    <name evidence="1" type="ORF">HMPREF9334_00278</name>
</gene>
<dbReference type="AlphaFoldDB" id="G5GLZ7"/>
<sequence>MGNSAIKKEERVLLYQFPTEQISLAQEVLRTLGVRVQILPADAWHEKLGYLLGSKGFKAAQPQQEQKFDFPHRLILLENIRGKRLTKVLTAIENAGIPHITYKSTITPYNTLWTLRYLCEHMAKEHAVSAGAIKREGDV</sequence>
<dbReference type="HOGENOM" id="CLU_135494_0_0_9"/>
<dbReference type="RefSeq" id="WP_006691729.1">
    <property type="nucleotide sequence ID" value="NZ_JH376797.1"/>
</dbReference>
<evidence type="ECO:0000313" key="2">
    <source>
        <dbReference type="Proteomes" id="UP000004129"/>
    </source>
</evidence>
<proteinExistence type="predicted"/>
<evidence type="ECO:0000313" key="1">
    <source>
        <dbReference type="EMBL" id="EHG22242.1"/>
    </source>
</evidence>
<name>G5GLZ7_9FIRM</name>
<dbReference type="InterPro" id="IPR016621">
    <property type="entry name" value="UCP014543"/>
</dbReference>
<dbReference type="PATRIC" id="fig|679201.3.peg.284"/>
<accession>G5GLZ7</accession>
<comment type="caution">
    <text evidence="1">The sequence shown here is derived from an EMBL/GenBank/DDBJ whole genome shotgun (WGS) entry which is preliminary data.</text>
</comment>
<dbReference type="Proteomes" id="UP000004129">
    <property type="component" value="Unassembled WGS sequence"/>
</dbReference>
<reference evidence="1 2" key="1">
    <citation type="submission" date="2011-08" db="EMBL/GenBank/DDBJ databases">
        <title>The Genome Sequence of Selenomonas infelix ATCC 43532.</title>
        <authorList>
            <consortium name="The Broad Institute Genome Sequencing Platform"/>
            <person name="Earl A."/>
            <person name="Ward D."/>
            <person name="Feldgarden M."/>
            <person name="Gevers D."/>
            <person name="Izard J."/>
            <person name="Blanton J.M."/>
            <person name="Baranova O.V."/>
            <person name="Dewhirst F.E."/>
            <person name="Young S.K."/>
            <person name="Zeng Q."/>
            <person name="Gargeya S."/>
            <person name="Fitzgerald M."/>
            <person name="Haas B."/>
            <person name="Abouelleil A."/>
            <person name="Alvarado L."/>
            <person name="Arachchi H.M."/>
            <person name="Berlin A."/>
            <person name="Brown A."/>
            <person name="Chapman S.B."/>
            <person name="Chen Z."/>
            <person name="Dunbar C."/>
            <person name="Freedman E."/>
            <person name="Gearin G."/>
            <person name="Gellesch M."/>
            <person name="Goldberg J."/>
            <person name="Griggs A."/>
            <person name="Gujja S."/>
            <person name="Heiman D."/>
            <person name="Howarth C."/>
            <person name="Larson L."/>
            <person name="Lui A."/>
            <person name="MacDonald P.J.P."/>
            <person name="Montmayeur A."/>
            <person name="Murphy C."/>
            <person name="Neiman D."/>
            <person name="Pearson M."/>
            <person name="Priest M."/>
            <person name="Roberts A."/>
            <person name="Saif S."/>
            <person name="Shea T."/>
            <person name="Shenoy N."/>
            <person name="Sisk P."/>
            <person name="Stolte C."/>
            <person name="Sykes S."/>
            <person name="Wortman J."/>
            <person name="Nusbaum C."/>
            <person name="Birren B."/>
        </authorList>
    </citation>
    <scope>NUCLEOTIDE SEQUENCE [LARGE SCALE GENOMIC DNA]</scope>
    <source>
        <strain evidence="1 2">ATCC 43532</strain>
    </source>
</reference>
<keyword evidence="2" id="KW-1185">Reference proteome</keyword>
<dbReference type="Pfam" id="PF12646">
    <property type="entry name" value="DUF3783"/>
    <property type="match status" value="1"/>
</dbReference>
<dbReference type="OrthoDB" id="1049518at2"/>
<protein>
    <recommendedName>
        <fullName evidence="3">DUF3783 domain-containing protein</fullName>
    </recommendedName>
</protein>
<evidence type="ECO:0008006" key="3">
    <source>
        <dbReference type="Google" id="ProtNLM"/>
    </source>
</evidence>
<dbReference type="EMBL" id="ACZM01000003">
    <property type="protein sequence ID" value="EHG22242.1"/>
    <property type="molecule type" value="Genomic_DNA"/>
</dbReference>
<dbReference type="STRING" id="679201.HMPREF9334_00278"/>